<dbReference type="PANTHER" id="PTHR35174">
    <property type="entry name" value="BLL7171 PROTEIN-RELATED"/>
    <property type="match status" value="1"/>
</dbReference>
<comment type="caution">
    <text evidence="3">The sequence shown here is derived from an EMBL/GenBank/DDBJ whole genome shotgun (WGS) entry which is preliminary data.</text>
</comment>
<dbReference type="Proteomes" id="UP000276603">
    <property type="component" value="Unassembled WGS sequence"/>
</dbReference>
<feature type="domain" description="YCII-related" evidence="2">
    <location>
        <begin position="13"/>
        <end position="92"/>
    </location>
</feature>
<evidence type="ECO:0000313" key="4">
    <source>
        <dbReference type="Proteomes" id="UP000276603"/>
    </source>
</evidence>
<dbReference type="AlphaFoldDB" id="A0A3B0C4J4"/>
<accession>A0A3B0C4J4</accession>
<evidence type="ECO:0000256" key="1">
    <source>
        <dbReference type="ARBA" id="ARBA00007689"/>
    </source>
</evidence>
<organism evidence="3 4">
    <name type="scientific">Ulvibacterium marinum</name>
    <dbReference type="NCBI Taxonomy" id="2419782"/>
    <lineage>
        <taxon>Bacteria</taxon>
        <taxon>Pseudomonadati</taxon>
        <taxon>Bacteroidota</taxon>
        <taxon>Flavobacteriia</taxon>
        <taxon>Flavobacteriales</taxon>
        <taxon>Flavobacteriaceae</taxon>
        <taxon>Ulvibacterium</taxon>
    </lineage>
</organism>
<comment type="similarity">
    <text evidence="1">Belongs to the YciI family.</text>
</comment>
<evidence type="ECO:0000259" key="2">
    <source>
        <dbReference type="Pfam" id="PF03795"/>
    </source>
</evidence>
<reference evidence="3 4" key="1">
    <citation type="submission" date="2018-10" db="EMBL/GenBank/DDBJ databases">
        <title>Ulvibacterium marinum gen. nov., sp. nov., a novel marine bacterium of the family Flavobacteriaceae, isolated from a culture of the green alga Ulva prolifera.</title>
        <authorList>
            <person name="Zhang Z."/>
        </authorList>
    </citation>
    <scope>NUCLEOTIDE SEQUENCE [LARGE SCALE GENOMIC DNA]</scope>
    <source>
        <strain evidence="3 4">CCMM003</strain>
    </source>
</reference>
<dbReference type="InterPro" id="IPR005545">
    <property type="entry name" value="YCII"/>
</dbReference>
<dbReference type="SUPFAM" id="SSF54909">
    <property type="entry name" value="Dimeric alpha+beta barrel"/>
    <property type="match status" value="1"/>
</dbReference>
<evidence type="ECO:0000313" key="3">
    <source>
        <dbReference type="EMBL" id="RKN79491.1"/>
    </source>
</evidence>
<dbReference type="PANTHER" id="PTHR35174:SF3">
    <property type="entry name" value="BLL7171 PROTEIN"/>
    <property type="match status" value="1"/>
</dbReference>
<dbReference type="Pfam" id="PF03795">
    <property type="entry name" value="YCII"/>
    <property type="match status" value="1"/>
</dbReference>
<sequence>MIHGSGYKDESPKMLKKHMERYINWMNSLVKQEKFVKGHRLDDSGHYLMDKDTVISDGPFLEPKEIIGGYIIIKAENLENATKIAQQCPLIDEFQISIRPMYKGPNEHEFPK</sequence>
<dbReference type="EMBL" id="RBCJ01000003">
    <property type="protein sequence ID" value="RKN79491.1"/>
    <property type="molecule type" value="Genomic_DNA"/>
</dbReference>
<protein>
    <recommendedName>
        <fullName evidence="2">YCII-related domain-containing protein</fullName>
    </recommendedName>
</protein>
<keyword evidence="4" id="KW-1185">Reference proteome</keyword>
<dbReference type="InterPro" id="IPR011008">
    <property type="entry name" value="Dimeric_a/b-barrel"/>
</dbReference>
<dbReference type="Gene3D" id="3.30.70.1060">
    <property type="entry name" value="Dimeric alpha+beta barrel"/>
    <property type="match status" value="1"/>
</dbReference>
<name>A0A3B0C4J4_9FLAO</name>
<proteinExistence type="inferred from homology"/>
<gene>
    <name evidence="3" type="ORF">D7Z94_14390</name>
</gene>